<dbReference type="GO" id="GO:0016747">
    <property type="term" value="F:acyltransferase activity, transferring groups other than amino-acyl groups"/>
    <property type="evidence" value="ECO:0007669"/>
    <property type="project" value="InterPro"/>
</dbReference>
<dbReference type="OrthoDB" id="7942268at2"/>
<keyword evidence="3" id="KW-1185">Reference proteome</keyword>
<keyword evidence="2" id="KW-0689">Ribosomal protein</keyword>
<keyword evidence="2" id="KW-0687">Ribonucleoprotein</keyword>
<accession>A0A1G8V8P4</accession>
<proteinExistence type="predicted"/>
<dbReference type="InterPro" id="IPR016181">
    <property type="entry name" value="Acyl_CoA_acyltransferase"/>
</dbReference>
<evidence type="ECO:0000313" key="2">
    <source>
        <dbReference type="EMBL" id="SDJ62264.1"/>
    </source>
</evidence>
<feature type="domain" description="N-acetyltransferase" evidence="1">
    <location>
        <begin position="172"/>
        <end position="300"/>
    </location>
</feature>
<dbReference type="SUPFAM" id="SSF55729">
    <property type="entry name" value="Acyl-CoA N-acyltransferases (Nat)"/>
    <property type="match status" value="1"/>
</dbReference>
<dbReference type="Gene3D" id="3.40.630.30">
    <property type="match status" value="1"/>
</dbReference>
<organism evidence="2 3">
    <name type="scientific">Streptomyces indicus</name>
    <dbReference type="NCBI Taxonomy" id="417292"/>
    <lineage>
        <taxon>Bacteria</taxon>
        <taxon>Bacillati</taxon>
        <taxon>Actinomycetota</taxon>
        <taxon>Actinomycetes</taxon>
        <taxon>Kitasatosporales</taxon>
        <taxon>Streptomycetaceae</taxon>
        <taxon>Streptomyces</taxon>
    </lineage>
</organism>
<dbReference type="InterPro" id="IPR000182">
    <property type="entry name" value="GNAT_dom"/>
</dbReference>
<evidence type="ECO:0000313" key="3">
    <source>
        <dbReference type="Proteomes" id="UP000199155"/>
    </source>
</evidence>
<dbReference type="PROSITE" id="PS51186">
    <property type="entry name" value="GNAT"/>
    <property type="match status" value="1"/>
</dbReference>
<dbReference type="RefSeq" id="WP_093607646.1">
    <property type="nucleotide sequence ID" value="NZ_FNFF01000001.1"/>
</dbReference>
<reference evidence="2 3" key="1">
    <citation type="submission" date="2016-10" db="EMBL/GenBank/DDBJ databases">
        <authorList>
            <person name="de Groot N.N."/>
        </authorList>
    </citation>
    <scope>NUCLEOTIDE SEQUENCE [LARGE SCALE GENOMIC DNA]</scope>
    <source>
        <strain evidence="2 3">CGMCC 4.5727</strain>
    </source>
</reference>
<dbReference type="EMBL" id="FNFF01000001">
    <property type="protein sequence ID" value="SDJ62264.1"/>
    <property type="molecule type" value="Genomic_DNA"/>
</dbReference>
<dbReference type="AlphaFoldDB" id="A0A1G8V8P4"/>
<dbReference type="STRING" id="417292.SAMN05421806_1011316"/>
<dbReference type="Proteomes" id="UP000199155">
    <property type="component" value="Unassembled WGS sequence"/>
</dbReference>
<dbReference type="Pfam" id="PF00583">
    <property type="entry name" value="Acetyltransf_1"/>
    <property type="match status" value="1"/>
</dbReference>
<protein>
    <submittedName>
        <fullName evidence="2">Ribosomal protein S18 acetylase RimI</fullName>
    </submittedName>
</protein>
<dbReference type="GO" id="GO:0005840">
    <property type="term" value="C:ribosome"/>
    <property type="evidence" value="ECO:0007669"/>
    <property type="project" value="UniProtKB-KW"/>
</dbReference>
<gene>
    <name evidence="2" type="ORF">SAMN05421806_1011316</name>
</gene>
<evidence type="ECO:0000259" key="1">
    <source>
        <dbReference type="PROSITE" id="PS51186"/>
    </source>
</evidence>
<name>A0A1G8V8P4_9ACTN</name>
<sequence>MTDLVIRALTESDASLFHTLDDPGLVGRPVTGVAYATFAEGGDYRPEWTRVALREGRVVARAAWWGAAGDAAPTLLNWFDFAEGEEEAGAELLRQAPFDVEYELILPPDWRERPDVLAAGRARIAAAEAAGKKMLVERYRYEWTPECGLPPRPTRLTFREERDDAVLADVLRRIHSATLDAHALLAIAEHDLDKAVQEELDYIHWCQETWPQLAYDAQGELVGLHLPARIPVGFTAGFIGVVPEQRGHGYAFDLLAECTHFLVDRGAEAVAAATDEGNVPMAAHFARAGYPIVGKRISLV</sequence>